<dbReference type="Gene3D" id="1.10.150.20">
    <property type="entry name" value="5' to 3' exonuclease, C-terminal subdomain"/>
    <property type="match status" value="1"/>
</dbReference>
<dbReference type="Proteomes" id="UP000799750">
    <property type="component" value="Unassembled WGS sequence"/>
</dbReference>
<dbReference type="InterPro" id="IPR036279">
    <property type="entry name" value="5-3_exonuclease_C_sf"/>
</dbReference>
<dbReference type="PANTHER" id="PTHR11081">
    <property type="entry name" value="FLAP ENDONUCLEASE FAMILY MEMBER"/>
    <property type="match status" value="1"/>
</dbReference>
<feature type="domain" description="XPG-I" evidence="1">
    <location>
        <begin position="103"/>
        <end position="172"/>
    </location>
</feature>
<gene>
    <name evidence="2" type="ORF">BU16DRAFT_431227</name>
</gene>
<dbReference type="PRINTS" id="PR00853">
    <property type="entry name" value="XPGRADSUPER"/>
</dbReference>
<evidence type="ECO:0000259" key="1">
    <source>
        <dbReference type="SMART" id="SM00484"/>
    </source>
</evidence>
<proteinExistence type="predicted"/>
<organism evidence="2 3">
    <name type="scientific">Lophium mytilinum</name>
    <dbReference type="NCBI Taxonomy" id="390894"/>
    <lineage>
        <taxon>Eukaryota</taxon>
        <taxon>Fungi</taxon>
        <taxon>Dikarya</taxon>
        <taxon>Ascomycota</taxon>
        <taxon>Pezizomycotina</taxon>
        <taxon>Dothideomycetes</taxon>
        <taxon>Pleosporomycetidae</taxon>
        <taxon>Mytilinidiales</taxon>
        <taxon>Mytilinidiaceae</taxon>
        <taxon>Lophium</taxon>
    </lineage>
</organism>
<dbReference type="Gene3D" id="3.40.50.1010">
    <property type="entry name" value="5'-nuclease"/>
    <property type="match status" value="1"/>
</dbReference>
<reference evidence="2" key="1">
    <citation type="journal article" date="2020" name="Stud. Mycol.">
        <title>101 Dothideomycetes genomes: a test case for predicting lifestyles and emergence of pathogens.</title>
        <authorList>
            <person name="Haridas S."/>
            <person name="Albert R."/>
            <person name="Binder M."/>
            <person name="Bloem J."/>
            <person name="Labutti K."/>
            <person name="Salamov A."/>
            <person name="Andreopoulos B."/>
            <person name="Baker S."/>
            <person name="Barry K."/>
            <person name="Bills G."/>
            <person name="Bluhm B."/>
            <person name="Cannon C."/>
            <person name="Castanera R."/>
            <person name="Culley D."/>
            <person name="Daum C."/>
            <person name="Ezra D."/>
            <person name="Gonzalez J."/>
            <person name="Henrissat B."/>
            <person name="Kuo A."/>
            <person name="Liang C."/>
            <person name="Lipzen A."/>
            <person name="Lutzoni F."/>
            <person name="Magnuson J."/>
            <person name="Mondo S."/>
            <person name="Nolan M."/>
            <person name="Ohm R."/>
            <person name="Pangilinan J."/>
            <person name="Park H.-J."/>
            <person name="Ramirez L."/>
            <person name="Alfaro M."/>
            <person name="Sun H."/>
            <person name="Tritt A."/>
            <person name="Yoshinaga Y."/>
            <person name="Zwiers L.-H."/>
            <person name="Turgeon B."/>
            <person name="Goodwin S."/>
            <person name="Spatafora J."/>
            <person name="Crous P."/>
            <person name="Grigoriev I."/>
        </authorList>
    </citation>
    <scope>NUCLEOTIDE SEQUENCE</scope>
    <source>
        <strain evidence="2">CBS 269.34</strain>
    </source>
</reference>
<accession>A0A6A6QC20</accession>
<dbReference type="InterPro" id="IPR006086">
    <property type="entry name" value="XPG-I_dom"/>
</dbReference>
<sequence length="440" mass="50953">VETAQLATEHYHKTGRPLRIAVDEAGWRFNNLNEHQVKAIREKSGEQAFQGIEKQMFWRIARLLKQNIQLLFVFDGSRRPWKNGKTAGRIDYKSRELTEQLLDVLRISHYRAPAEAEAECVRLQQLGVVDAVWSEDADALMFGCDFLIRDYREPKKKREKTNRSKTGTKKSNTHVRVIRLKHLQALQLSREDIVLFAVVCGGDYDREGLRNCGRNTAMKMIKHGLARTLYACKSETDLGDWRHALIQFLAKAKATSNVIVRNDYPKLKHVKNYRDPLVSTNDAIANLECLRHGWDRSLDEEALREFISTRFNLWTKGYFNWIGPILLTRFLSMSTARSNPHAVRLTKRRAPKPSETGEDEVLPSFESKLSFSPFDLSSLGQDRFHDRYWTGKREDEFEADHRVECEILDCMLRRALPDEVLNLPAKTPAKKRKRATDAQE</sequence>
<feature type="non-terminal residue" evidence="2">
    <location>
        <position position="440"/>
    </location>
</feature>
<dbReference type="InterPro" id="IPR029060">
    <property type="entry name" value="PIN-like_dom_sf"/>
</dbReference>
<dbReference type="CDD" id="cd09870">
    <property type="entry name" value="PIN_YEN1"/>
    <property type="match status" value="1"/>
</dbReference>
<dbReference type="PANTHER" id="PTHR11081:SF62">
    <property type="entry name" value="XPG-I DOMAIN-CONTAINING PROTEIN"/>
    <property type="match status" value="1"/>
</dbReference>
<feature type="non-terminal residue" evidence="2">
    <location>
        <position position="1"/>
    </location>
</feature>
<protein>
    <submittedName>
        <fullName evidence="2">PIN domain-like protein</fullName>
    </submittedName>
</protein>
<dbReference type="GO" id="GO:0017108">
    <property type="term" value="F:5'-flap endonuclease activity"/>
    <property type="evidence" value="ECO:0007669"/>
    <property type="project" value="TreeGrafter"/>
</dbReference>
<evidence type="ECO:0000313" key="3">
    <source>
        <dbReference type="Proteomes" id="UP000799750"/>
    </source>
</evidence>
<keyword evidence="3" id="KW-1185">Reference proteome</keyword>
<dbReference type="SMART" id="SM00484">
    <property type="entry name" value="XPGI"/>
    <property type="match status" value="1"/>
</dbReference>
<dbReference type="OrthoDB" id="2959108at2759"/>
<dbReference type="Pfam" id="PF00867">
    <property type="entry name" value="XPG_I"/>
    <property type="match status" value="1"/>
</dbReference>
<dbReference type="AlphaFoldDB" id="A0A6A6QC20"/>
<dbReference type="SUPFAM" id="SSF88723">
    <property type="entry name" value="PIN domain-like"/>
    <property type="match status" value="1"/>
</dbReference>
<name>A0A6A6QC20_9PEZI</name>
<dbReference type="InterPro" id="IPR006084">
    <property type="entry name" value="XPG/Rad2"/>
</dbReference>
<evidence type="ECO:0000313" key="2">
    <source>
        <dbReference type="EMBL" id="KAF2489691.1"/>
    </source>
</evidence>
<dbReference type="GO" id="GO:0006281">
    <property type="term" value="P:DNA repair"/>
    <property type="evidence" value="ECO:0007669"/>
    <property type="project" value="UniProtKB-ARBA"/>
</dbReference>
<dbReference type="SUPFAM" id="SSF47807">
    <property type="entry name" value="5' to 3' exonuclease, C-terminal subdomain"/>
    <property type="match status" value="1"/>
</dbReference>
<dbReference type="EMBL" id="MU004198">
    <property type="protein sequence ID" value="KAF2489691.1"/>
    <property type="molecule type" value="Genomic_DNA"/>
</dbReference>